<gene>
    <name evidence="4" type="ORF">Pla123a_48020</name>
</gene>
<dbReference type="SUPFAM" id="SSF54631">
    <property type="entry name" value="CBS-domain pair"/>
    <property type="match status" value="1"/>
</dbReference>
<feature type="domain" description="CBS" evidence="3">
    <location>
        <begin position="117"/>
        <end position="174"/>
    </location>
</feature>
<evidence type="ECO:0000313" key="4">
    <source>
        <dbReference type="EMBL" id="TWT65891.1"/>
    </source>
</evidence>
<dbReference type="Pfam" id="PF00571">
    <property type="entry name" value="CBS"/>
    <property type="match status" value="2"/>
</dbReference>
<dbReference type="InterPro" id="IPR000644">
    <property type="entry name" value="CBS_dom"/>
</dbReference>
<keyword evidence="1 2" id="KW-0129">CBS domain</keyword>
<feature type="domain" description="CBS" evidence="3">
    <location>
        <begin position="51"/>
        <end position="108"/>
    </location>
</feature>
<dbReference type="PANTHER" id="PTHR43080:SF2">
    <property type="entry name" value="CBS DOMAIN-CONTAINING PROTEIN"/>
    <property type="match status" value="1"/>
</dbReference>
<dbReference type="InterPro" id="IPR046342">
    <property type="entry name" value="CBS_dom_sf"/>
</dbReference>
<comment type="caution">
    <text evidence="4">The sequence shown here is derived from an EMBL/GenBank/DDBJ whole genome shotgun (WGS) entry which is preliminary data.</text>
</comment>
<dbReference type="RefSeq" id="WP_146591726.1">
    <property type="nucleotide sequence ID" value="NZ_SJPO01000018.1"/>
</dbReference>
<dbReference type="Proteomes" id="UP000318478">
    <property type="component" value="Unassembled WGS sequence"/>
</dbReference>
<accession>A0A5C5XTI7</accession>
<protein>
    <submittedName>
        <fullName evidence="4">Inosine 5'-monophosphate dehydrogenase</fullName>
    </submittedName>
</protein>
<evidence type="ECO:0000259" key="3">
    <source>
        <dbReference type="PROSITE" id="PS51371"/>
    </source>
</evidence>
<dbReference type="AlphaFoldDB" id="A0A5C5XTI7"/>
<proteinExistence type="predicted"/>
<sequence>MLIPCPACGAENIEGADACESCGAPLAELSVRAPQSSVEASLLDDSVDRLDVRMHGSVSPEASVGEVLQMMVDMSVGCVTIVDKQGRLAGIFSERDAVTRLGADAVDRRTQPIMKYMTPNPVTVDQHCRIAFALQQMDTGGYRHLPVLDREGRPVMLVSIRDILRYLADRVGASG</sequence>
<reference evidence="4 5" key="1">
    <citation type="submission" date="2019-02" db="EMBL/GenBank/DDBJ databases">
        <title>Deep-cultivation of Planctomycetes and their phenomic and genomic characterization uncovers novel biology.</title>
        <authorList>
            <person name="Wiegand S."/>
            <person name="Jogler M."/>
            <person name="Boedeker C."/>
            <person name="Pinto D."/>
            <person name="Vollmers J."/>
            <person name="Rivas-Marin E."/>
            <person name="Kohn T."/>
            <person name="Peeters S.H."/>
            <person name="Heuer A."/>
            <person name="Rast P."/>
            <person name="Oberbeckmann S."/>
            <person name="Bunk B."/>
            <person name="Jeske O."/>
            <person name="Meyerdierks A."/>
            <person name="Storesund J.E."/>
            <person name="Kallscheuer N."/>
            <person name="Luecker S."/>
            <person name="Lage O.M."/>
            <person name="Pohl T."/>
            <person name="Merkel B.J."/>
            <person name="Hornburger P."/>
            <person name="Mueller R.-W."/>
            <person name="Bruemmer F."/>
            <person name="Labrenz M."/>
            <person name="Spormann A.M."/>
            <person name="Op Den Camp H."/>
            <person name="Overmann J."/>
            <person name="Amann R."/>
            <person name="Jetten M.S.M."/>
            <person name="Mascher T."/>
            <person name="Medema M.H."/>
            <person name="Devos D.P."/>
            <person name="Kaster A.-K."/>
            <person name="Ovreas L."/>
            <person name="Rohde M."/>
            <person name="Galperin M.Y."/>
            <person name="Jogler C."/>
        </authorList>
    </citation>
    <scope>NUCLEOTIDE SEQUENCE [LARGE SCALE GENOMIC DNA]</scope>
    <source>
        <strain evidence="4 5">Pla123a</strain>
    </source>
</reference>
<keyword evidence="5" id="KW-1185">Reference proteome</keyword>
<dbReference type="InterPro" id="IPR051257">
    <property type="entry name" value="Diverse_CBS-Domain"/>
</dbReference>
<name>A0A5C5XTI7_9BACT</name>
<evidence type="ECO:0000256" key="1">
    <source>
        <dbReference type="ARBA" id="ARBA00023122"/>
    </source>
</evidence>
<dbReference type="PANTHER" id="PTHR43080">
    <property type="entry name" value="CBS DOMAIN-CONTAINING PROTEIN CBSX3, MITOCHONDRIAL"/>
    <property type="match status" value="1"/>
</dbReference>
<dbReference type="SMART" id="SM00116">
    <property type="entry name" value="CBS"/>
    <property type="match status" value="2"/>
</dbReference>
<evidence type="ECO:0000313" key="5">
    <source>
        <dbReference type="Proteomes" id="UP000318478"/>
    </source>
</evidence>
<dbReference type="EMBL" id="SJPO01000018">
    <property type="protein sequence ID" value="TWT65891.1"/>
    <property type="molecule type" value="Genomic_DNA"/>
</dbReference>
<dbReference type="Gene3D" id="3.10.580.10">
    <property type="entry name" value="CBS-domain"/>
    <property type="match status" value="1"/>
</dbReference>
<dbReference type="OrthoDB" id="5295985at2"/>
<organism evidence="4 5">
    <name type="scientific">Posidoniimonas polymericola</name>
    <dbReference type="NCBI Taxonomy" id="2528002"/>
    <lineage>
        <taxon>Bacteria</taxon>
        <taxon>Pseudomonadati</taxon>
        <taxon>Planctomycetota</taxon>
        <taxon>Planctomycetia</taxon>
        <taxon>Pirellulales</taxon>
        <taxon>Lacipirellulaceae</taxon>
        <taxon>Posidoniimonas</taxon>
    </lineage>
</organism>
<dbReference type="PROSITE" id="PS51371">
    <property type="entry name" value="CBS"/>
    <property type="match status" value="2"/>
</dbReference>
<evidence type="ECO:0000256" key="2">
    <source>
        <dbReference type="PROSITE-ProRule" id="PRU00703"/>
    </source>
</evidence>